<gene>
    <name evidence="1" type="ORF">GSI_13790</name>
</gene>
<dbReference type="EMBL" id="AYKW01000067">
    <property type="protein sequence ID" value="PIL24039.1"/>
    <property type="molecule type" value="Genomic_DNA"/>
</dbReference>
<protein>
    <recommendedName>
        <fullName evidence="3">MaoC-like domain-containing protein</fullName>
    </recommendedName>
</protein>
<dbReference type="GO" id="GO:0005739">
    <property type="term" value="C:mitochondrion"/>
    <property type="evidence" value="ECO:0007669"/>
    <property type="project" value="TreeGrafter"/>
</dbReference>
<dbReference type="PANTHER" id="PTHR28152">
    <property type="entry name" value="HYDROXYACYL-THIOESTER DEHYDRATASE TYPE 2, MITOCHONDRIAL"/>
    <property type="match status" value="1"/>
</dbReference>
<dbReference type="SUPFAM" id="SSF54637">
    <property type="entry name" value="Thioesterase/thiol ester dehydrase-isomerase"/>
    <property type="match status" value="1"/>
</dbReference>
<dbReference type="InterPro" id="IPR052741">
    <property type="entry name" value="Mitochondrial_HTD2"/>
</dbReference>
<dbReference type="AlphaFoldDB" id="A0A2G8RRA3"/>
<dbReference type="STRING" id="1077348.A0A2G8RRA3"/>
<dbReference type="Gene3D" id="3.10.129.10">
    <property type="entry name" value="Hotdog Thioesterase"/>
    <property type="match status" value="2"/>
</dbReference>
<dbReference type="PANTHER" id="PTHR28152:SF1">
    <property type="entry name" value="HYDROXYACYL-THIOESTER DEHYDRATASE TYPE 2, MITOCHONDRIAL"/>
    <property type="match status" value="1"/>
</dbReference>
<keyword evidence="2" id="KW-1185">Reference proteome</keyword>
<reference evidence="1 2" key="1">
    <citation type="journal article" date="2015" name="Sci. Rep.">
        <title>Chromosome-level genome map provides insights into diverse defense mechanisms in the medicinal fungus Ganoderma sinense.</title>
        <authorList>
            <person name="Zhu Y."/>
            <person name="Xu J."/>
            <person name="Sun C."/>
            <person name="Zhou S."/>
            <person name="Xu H."/>
            <person name="Nelson D.R."/>
            <person name="Qian J."/>
            <person name="Song J."/>
            <person name="Luo H."/>
            <person name="Xiang L."/>
            <person name="Li Y."/>
            <person name="Xu Z."/>
            <person name="Ji A."/>
            <person name="Wang L."/>
            <person name="Lu S."/>
            <person name="Hayward A."/>
            <person name="Sun W."/>
            <person name="Li X."/>
            <person name="Schwartz D.C."/>
            <person name="Wang Y."/>
            <person name="Chen S."/>
        </authorList>
    </citation>
    <scope>NUCLEOTIDE SEQUENCE [LARGE SCALE GENOMIC DNA]</scope>
    <source>
        <strain evidence="1 2">ZZ0214-1</strain>
    </source>
</reference>
<sequence>MIIRYALSSPPTAVGANPSSRRIPSAAVASICHGGVAHRDIHPRRHQHSSSDSRAPSPLTPQDIAALDRWISAEKRLVLQDTLHPEHLADLYVTLPTRDGTREPLPGYAPPREGDVLGYGHHLAFFHPRNPEKFLRWDGTDVDFSPPKPFTRRMWAGGRMEWKSPLHIGDRAEAVSTIASVQRKGFGAGETGAPMVFVKQKIEYRKQGGGEACIEEERSHVYLAMAGNRREPKEVKGLPRPDFMFEYLPTPTTLFRFSALTFNGHYIHLDKDYARKSEGYPERLVHGPLTALMLLDTTALQVPGRRGFKTFEYRAVNPIAVNRVVSINGAQEDKDTIRVWAEVEEPESGRQVVGMVGKITLDGA</sequence>
<dbReference type="GO" id="GO:0019171">
    <property type="term" value="F:(3R)-hydroxyacyl-[acyl-carrier-protein] dehydratase activity"/>
    <property type="evidence" value="ECO:0007669"/>
    <property type="project" value="TreeGrafter"/>
</dbReference>
<organism evidence="1 2">
    <name type="scientific">Ganoderma sinense ZZ0214-1</name>
    <dbReference type="NCBI Taxonomy" id="1077348"/>
    <lineage>
        <taxon>Eukaryota</taxon>
        <taxon>Fungi</taxon>
        <taxon>Dikarya</taxon>
        <taxon>Basidiomycota</taxon>
        <taxon>Agaricomycotina</taxon>
        <taxon>Agaricomycetes</taxon>
        <taxon>Polyporales</taxon>
        <taxon>Polyporaceae</taxon>
        <taxon>Ganoderma</taxon>
    </lineage>
</organism>
<dbReference type="Proteomes" id="UP000230002">
    <property type="component" value="Unassembled WGS sequence"/>
</dbReference>
<evidence type="ECO:0000313" key="2">
    <source>
        <dbReference type="Proteomes" id="UP000230002"/>
    </source>
</evidence>
<comment type="caution">
    <text evidence="1">The sequence shown here is derived from an EMBL/GenBank/DDBJ whole genome shotgun (WGS) entry which is preliminary data.</text>
</comment>
<dbReference type="OrthoDB" id="3257538at2759"/>
<dbReference type="InterPro" id="IPR029069">
    <property type="entry name" value="HotDog_dom_sf"/>
</dbReference>
<accession>A0A2G8RRA3</accession>
<evidence type="ECO:0000313" key="1">
    <source>
        <dbReference type="EMBL" id="PIL24039.1"/>
    </source>
</evidence>
<evidence type="ECO:0008006" key="3">
    <source>
        <dbReference type="Google" id="ProtNLM"/>
    </source>
</evidence>
<proteinExistence type="predicted"/>
<name>A0A2G8RRA3_9APHY</name>